<dbReference type="InterPro" id="IPR036250">
    <property type="entry name" value="AcylCo_DH-like_C"/>
</dbReference>
<dbReference type="AlphaFoldDB" id="A0A223EEV1"/>
<dbReference type="Proteomes" id="UP000214618">
    <property type="component" value="Chromosome"/>
</dbReference>
<name>A0A223EEV1_9BACI</name>
<evidence type="ECO:0000313" key="2">
    <source>
        <dbReference type="EMBL" id="ASS93778.1"/>
    </source>
</evidence>
<feature type="domain" description="HpaB/PvcC/4-BUDH C-terminal" evidence="1">
    <location>
        <begin position="9"/>
        <end position="61"/>
    </location>
</feature>
<dbReference type="RefSeq" id="WP_063232390.1">
    <property type="nucleotide sequence ID" value="NZ_BCVO01000002.1"/>
</dbReference>
<dbReference type="GeneID" id="56472520"/>
<dbReference type="SUPFAM" id="SSF47203">
    <property type="entry name" value="Acyl-CoA dehydrogenase C-terminal domain-like"/>
    <property type="match status" value="1"/>
</dbReference>
<dbReference type="Gene3D" id="1.20.140.10">
    <property type="entry name" value="Butyryl-CoA Dehydrogenase, subunit A, domain 3"/>
    <property type="match status" value="1"/>
</dbReference>
<accession>A0A223EEV1</accession>
<organism evidence="2 3">
    <name type="scientific">Peribacillus simplex NBRC 15720 = DSM 1321</name>
    <dbReference type="NCBI Taxonomy" id="1349754"/>
    <lineage>
        <taxon>Bacteria</taxon>
        <taxon>Bacillati</taxon>
        <taxon>Bacillota</taxon>
        <taxon>Bacilli</taxon>
        <taxon>Bacillales</taxon>
        <taxon>Bacillaceae</taxon>
        <taxon>Peribacillus</taxon>
    </lineage>
</organism>
<dbReference type="Pfam" id="PF03241">
    <property type="entry name" value="HpaB"/>
    <property type="match status" value="1"/>
</dbReference>
<dbReference type="OrthoDB" id="7233724at2"/>
<evidence type="ECO:0000259" key="1">
    <source>
        <dbReference type="Pfam" id="PF03241"/>
    </source>
</evidence>
<gene>
    <name evidence="2" type="ORF">BS1321_07215</name>
</gene>
<reference evidence="2 3" key="1">
    <citation type="submission" date="2016-10" db="EMBL/GenBank/DDBJ databases">
        <title>The whole genome sequencing and assembly of Bacillus simplex DSM 1321 strain.</title>
        <authorList>
            <person name="Park M.-K."/>
            <person name="Lee Y.-J."/>
            <person name="Yi H."/>
            <person name="Bahn Y.-S."/>
            <person name="Kim J.F."/>
            <person name="Lee D.-W."/>
        </authorList>
    </citation>
    <scope>NUCLEOTIDE SEQUENCE [LARGE SCALE GENOMIC DNA]</scope>
    <source>
        <strain evidence="2 3">DSM 1321</strain>
    </source>
</reference>
<dbReference type="GO" id="GO:0016627">
    <property type="term" value="F:oxidoreductase activity, acting on the CH-CH group of donors"/>
    <property type="evidence" value="ECO:0007669"/>
    <property type="project" value="InterPro"/>
</dbReference>
<dbReference type="EMBL" id="CP017704">
    <property type="protein sequence ID" value="ASS93778.1"/>
    <property type="molecule type" value="Genomic_DNA"/>
</dbReference>
<protein>
    <recommendedName>
        <fullName evidence="1">HpaB/PvcC/4-BUDH C-terminal domain-containing protein</fullName>
    </recommendedName>
</protein>
<evidence type="ECO:0000313" key="3">
    <source>
        <dbReference type="Proteomes" id="UP000214618"/>
    </source>
</evidence>
<dbReference type="InterPro" id="IPR024719">
    <property type="entry name" value="HpaB/PvcC/4-BUDH_C"/>
</dbReference>
<proteinExistence type="predicted"/>
<sequence>MSKLESLIIFKLVWDIIGSEFGGGHQQYETFYNGALFVTKGFSFRNYGYDEPVQMVDEFLGSYSLPTQVKELI</sequence>